<evidence type="ECO:0000313" key="1">
    <source>
        <dbReference type="EMBL" id="MIK90782.1"/>
    </source>
</evidence>
<proteinExistence type="predicted"/>
<accession>A0A402Q015</accession>
<reference evidence="1" key="1">
    <citation type="submission" date="2018-08" db="EMBL/GenBank/DDBJ databases">
        <authorList>
            <consortium name="GenomeTrakr network: Whole genome sequencing for foodborne pathogen traceback"/>
        </authorList>
    </citation>
    <scope>NUCLEOTIDE SEQUENCE [LARGE SCALE GENOMIC DNA]</scope>
    <source>
        <strain evidence="1">FLUFL-1338</strain>
    </source>
</reference>
<sequence>MMSGSSPEYAKIPAGSIVKWGNTDDTAAKLKPLPNCRGVGAMGNQGGFVDCTTLADTQKQYISDLPDGPEKTLLFIDNPGDENFTALLNAAEQRETIQFYVELPNGRTSTSVIALAGWQMKEVAAPSSEVIMIEVKGRQNAIKWGVATPNPATNTGAA</sequence>
<gene>
    <name evidence="1" type="ORF">KO51_04055</name>
</gene>
<name>A0A402Q015_SALER</name>
<dbReference type="Proteomes" id="UP000885283">
    <property type="component" value="Unassembled WGS sequence"/>
</dbReference>
<dbReference type="Pfam" id="PF16463">
    <property type="entry name" value="Phage_TTP_13"/>
    <property type="match status" value="1"/>
</dbReference>
<dbReference type="AlphaFoldDB" id="A0A402Q015"/>
<comment type="caution">
    <text evidence="1">The sequence shown here is derived from an EMBL/GenBank/DDBJ whole genome shotgun (WGS) entry which is preliminary data.</text>
</comment>
<dbReference type="InterPro" id="IPR032493">
    <property type="entry name" value="Phage_TTP_13"/>
</dbReference>
<organism evidence="1">
    <name type="scientific">Salmonella enterica</name>
    <name type="common">Salmonella choleraesuis</name>
    <dbReference type="NCBI Taxonomy" id="28901"/>
    <lineage>
        <taxon>Bacteria</taxon>
        <taxon>Pseudomonadati</taxon>
        <taxon>Pseudomonadota</taxon>
        <taxon>Gammaproteobacteria</taxon>
        <taxon>Enterobacterales</taxon>
        <taxon>Enterobacteriaceae</taxon>
        <taxon>Salmonella</taxon>
    </lineage>
</organism>
<dbReference type="EMBL" id="RSMR01000002">
    <property type="protein sequence ID" value="MIK90782.1"/>
    <property type="molecule type" value="Genomic_DNA"/>
</dbReference>
<dbReference type="Gene3D" id="4.10.410.40">
    <property type="match status" value="1"/>
</dbReference>
<protein>
    <submittedName>
        <fullName evidence="1">Phage tail protein</fullName>
    </submittedName>
</protein>